<sequence length="68" mass="7843">MECRIMSDHATAADDDEIFCSLLGRNLMNSSESWQMCHMVGCMKLFERIFGSIFSGEKQNWSIQNETM</sequence>
<dbReference type="Proteomes" id="UP001279734">
    <property type="component" value="Unassembled WGS sequence"/>
</dbReference>
<dbReference type="AlphaFoldDB" id="A0AAD3XKH3"/>
<keyword evidence="2" id="KW-1185">Reference proteome</keyword>
<evidence type="ECO:0000313" key="1">
    <source>
        <dbReference type="EMBL" id="GMH07963.1"/>
    </source>
</evidence>
<comment type="caution">
    <text evidence="1">The sequence shown here is derived from an EMBL/GenBank/DDBJ whole genome shotgun (WGS) entry which is preliminary data.</text>
</comment>
<name>A0AAD3XKH3_NEPGR</name>
<reference evidence="1" key="1">
    <citation type="submission" date="2023-05" db="EMBL/GenBank/DDBJ databases">
        <title>Nepenthes gracilis genome sequencing.</title>
        <authorList>
            <person name="Fukushima K."/>
        </authorList>
    </citation>
    <scope>NUCLEOTIDE SEQUENCE</scope>
    <source>
        <strain evidence="1">SING2019-196</strain>
    </source>
</reference>
<dbReference type="EMBL" id="BSYO01000007">
    <property type="protein sequence ID" value="GMH07963.1"/>
    <property type="molecule type" value="Genomic_DNA"/>
</dbReference>
<proteinExistence type="predicted"/>
<evidence type="ECO:0000313" key="2">
    <source>
        <dbReference type="Proteomes" id="UP001279734"/>
    </source>
</evidence>
<accession>A0AAD3XKH3</accession>
<protein>
    <submittedName>
        <fullName evidence="1">Uncharacterized protein</fullName>
    </submittedName>
</protein>
<organism evidence="1 2">
    <name type="scientific">Nepenthes gracilis</name>
    <name type="common">Slender pitcher plant</name>
    <dbReference type="NCBI Taxonomy" id="150966"/>
    <lineage>
        <taxon>Eukaryota</taxon>
        <taxon>Viridiplantae</taxon>
        <taxon>Streptophyta</taxon>
        <taxon>Embryophyta</taxon>
        <taxon>Tracheophyta</taxon>
        <taxon>Spermatophyta</taxon>
        <taxon>Magnoliopsida</taxon>
        <taxon>eudicotyledons</taxon>
        <taxon>Gunneridae</taxon>
        <taxon>Pentapetalae</taxon>
        <taxon>Caryophyllales</taxon>
        <taxon>Nepenthaceae</taxon>
        <taxon>Nepenthes</taxon>
    </lineage>
</organism>
<gene>
    <name evidence="1" type="ORF">Nepgr_009803</name>
</gene>